<keyword evidence="1" id="KW-0732">Signal</keyword>
<reference evidence="2" key="1">
    <citation type="submission" date="2020-10" db="EMBL/GenBank/DDBJ databases">
        <authorList>
            <person name="Abbas A."/>
            <person name="Razzaq R."/>
            <person name="Waqas M."/>
            <person name="Abbas N."/>
            <person name="Nielsen T.K."/>
            <person name="Hansen L.H."/>
            <person name="Hussain S."/>
            <person name="Shahid M."/>
        </authorList>
    </citation>
    <scope>NUCLEOTIDE SEQUENCE</scope>
    <source>
        <strain evidence="2">S14</strain>
    </source>
</reference>
<comment type="caution">
    <text evidence="2">The sequence shown here is derived from an EMBL/GenBank/DDBJ whole genome shotgun (WGS) entry which is preliminary data.</text>
</comment>
<dbReference type="InterPro" id="IPR011992">
    <property type="entry name" value="EF-hand-dom_pair"/>
</dbReference>
<sequence length="136" mass="14680">MNFRLAAGAALAAVALTAAPAFAQSKMSGADVIKKYNKDNDQTLELAEVINLGVKLFAEINPDGDTTLESNETAGRITEKEWKQANKDGDKTLEMDEWLSILRKRFAKANPDKDGSLDAAELDTPAGQAVILMIVK</sequence>
<evidence type="ECO:0000256" key="1">
    <source>
        <dbReference type="SAM" id="SignalP"/>
    </source>
</evidence>
<name>A0ABU1DC20_9HYPH</name>
<proteinExistence type="predicted"/>
<organism evidence="2 3">
    <name type="scientific">Chelatococcus sambhunathii</name>
    <dbReference type="NCBI Taxonomy" id="363953"/>
    <lineage>
        <taxon>Bacteria</taxon>
        <taxon>Pseudomonadati</taxon>
        <taxon>Pseudomonadota</taxon>
        <taxon>Alphaproteobacteria</taxon>
        <taxon>Hyphomicrobiales</taxon>
        <taxon>Chelatococcaceae</taxon>
        <taxon>Chelatococcus</taxon>
    </lineage>
</organism>
<evidence type="ECO:0008006" key="4">
    <source>
        <dbReference type="Google" id="ProtNLM"/>
    </source>
</evidence>
<dbReference type="Gene3D" id="1.10.238.10">
    <property type="entry name" value="EF-hand"/>
    <property type="match status" value="1"/>
</dbReference>
<accession>A0ABU1DC20</accession>
<feature type="signal peptide" evidence="1">
    <location>
        <begin position="1"/>
        <end position="23"/>
    </location>
</feature>
<feature type="chain" id="PRO_5045566751" description="EF-hand domain-containing protein" evidence="1">
    <location>
        <begin position="24"/>
        <end position="136"/>
    </location>
</feature>
<evidence type="ECO:0000313" key="3">
    <source>
        <dbReference type="Proteomes" id="UP001181622"/>
    </source>
</evidence>
<dbReference type="Proteomes" id="UP001181622">
    <property type="component" value="Unassembled WGS sequence"/>
</dbReference>
<dbReference type="EMBL" id="JADBEO010000005">
    <property type="protein sequence ID" value="MDR4305616.1"/>
    <property type="molecule type" value="Genomic_DNA"/>
</dbReference>
<gene>
    <name evidence="2" type="ORF">IHQ68_03130</name>
</gene>
<evidence type="ECO:0000313" key="2">
    <source>
        <dbReference type="EMBL" id="MDR4305616.1"/>
    </source>
</evidence>
<dbReference type="SUPFAM" id="SSF47473">
    <property type="entry name" value="EF-hand"/>
    <property type="match status" value="1"/>
</dbReference>
<keyword evidence="3" id="KW-1185">Reference proteome</keyword>
<protein>
    <recommendedName>
        <fullName evidence="4">EF-hand domain-containing protein</fullName>
    </recommendedName>
</protein>
<dbReference type="RefSeq" id="WP_309388761.1">
    <property type="nucleotide sequence ID" value="NZ_JADBEO010000005.1"/>
</dbReference>